<dbReference type="GO" id="GO:0009252">
    <property type="term" value="P:peptidoglycan biosynthetic process"/>
    <property type="evidence" value="ECO:0007669"/>
    <property type="project" value="UniProtKB-UniRule"/>
</dbReference>
<comment type="similarity">
    <text evidence="7">Belongs to the transglycosylase MltG family.</text>
</comment>
<keyword evidence="4 7" id="KW-0472">Membrane</keyword>
<evidence type="ECO:0000256" key="1">
    <source>
        <dbReference type="ARBA" id="ARBA00022475"/>
    </source>
</evidence>
<protein>
    <recommendedName>
        <fullName evidence="7">Endolytic murein transglycosylase</fullName>
        <ecNumber evidence="7">4.2.2.29</ecNumber>
    </recommendedName>
    <alternativeName>
        <fullName evidence="7">Peptidoglycan lytic transglycosylase</fullName>
    </alternativeName>
    <alternativeName>
        <fullName evidence="7">Peptidoglycan polymerization terminase</fullName>
    </alternativeName>
</protein>
<evidence type="ECO:0000256" key="2">
    <source>
        <dbReference type="ARBA" id="ARBA00022692"/>
    </source>
</evidence>
<dbReference type="Gene3D" id="3.30.160.60">
    <property type="entry name" value="Classic Zinc Finger"/>
    <property type="match status" value="1"/>
</dbReference>
<comment type="catalytic activity">
    <reaction evidence="7">
        <text>a peptidoglycan chain = a peptidoglycan chain with N-acetyl-1,6-anhydromuramyl-[peptide] at the reducing end + a peptidoglycan chain with N-acetylglucosamine at the non-reducing end.</text>
        <dbReference type="EC" id="4.2.2.29"/>
    </reaction>
</comment>
<dbReference type="GO" id="GO:0071555">
    <property type="term" value="P:cell wall organization"/>
    <property type="evidence" value="ECO:0007669"/>
    <property type="project" value="UniProtKB-KW"/>
</dbReference>
<reference evidence="8 9" key="1">
    <citation type="submission" date="2017-08" db="EMBL/GenBank/DDBJ databases">
        <title>Reclassification of Bisgaard taxon 37 and 44.</title>
        <authorList>
            <person name="Christensen H."/>
        </authorList>
    </citation>
    <scope>NUCLEOTIDE SEQUENCE [LARGE SCALE GENOMIC DNA]</scope>
    <source>
        <strain evidence="8 9">B96_4</strain>
    </source>
</reference>
<name>A0A3A1Y4Q5_9GAMM</name>
<gene>
    <name evidence="7" type="primary">mltG</name>
    <name evidence="8" type="ORF">CJP74_05375</name>
</gene>
<evidence type="ECO:0000256" key="7">
    <source>
        <dbReference type="HAMAP-Rule" id="MF_02065"/>
    </source>
</evidence>
<dbReference type="Proteomes" id="UP000266258">
    <property type="component" value="Unassembled WGS sequence"/>
</dbReference>
<dbReference type="AlphaFoldDB" id="A0A3A1Y4Q5"/>
<evidence type="ECO:0000313" key="8">
    <source>
        <dbReference type="EMBL" id="RIY32198.1"/>
    </source>
</evidence>
<proteinExistence type="inferred from homology"/>
<dbReference type="GO" id="GO:0008932">
    <property type="term" value="F:lytic endotransglycosylase activity"/>
    <property type="evidence" value="ECO:0007669"/>
    <property type="project" value="UniProtKB-UniRule"/>
</dbReference>
<evidence type="ECO:0000256" key="4">
    <source>
        <dbReference type="ARBA" id="ARBA00023136"/>
    </source>
</evidence>
<dbReference type="Pfam" id="PF02618">
    <property type="entry name" value="YceG"/>
    <property type="match status" value="1"/>
</dbReference>
<keyword evidence="9" id="KW-1185">Reference proteome</keyword>
<dbReference type="NCBIfam" id="TIGR00247">
    <property type="entry name" value="endolytic transglycosylase MltG"/>
    <property type="match status" value="1"/>
</dbReference>
<keyword evidence="3 7" id="KW-1133">Transmembrane helix</keyword>
<dbReference type="OrthoDB" id="9814591at2"/>
<dbReference type="PANTHER" id="PTHR30518:SF2">
    <property type="entry name" value="ENDOLYTIC MUREIN TRANSGLYCOSYLASE"/>
    <property type="match status" value="1"/>
</dbReference>
<evidence type="ECO:0000256" key="5">
    <source>
        <dbReference type="ARBA" id="ARBA00023239"/>
    </source>
</evidence>
<keyword evidence="6 7" id="KW-0961">Cell wall biogenesis/degradation</keyword>
<evidence type="ECO:0000256" key="6">
    <source>
        <dbReference type="ARBA" id="ARBA00023316"/>
    </source>
</evidence>
<dbReference type="HAMAP" id="MF_02065">
    <property type="entry name" value="MltG"/>
    <property type="match status" value="1"/>
</dbReference>
<accession>A0A3A1Y4Q5</accession>
<dbReference type="EMBL" id="NRJH01000045">
    <property type="protein sequence ID" value="RIY32198.1"/>
    <property type="molecule type" value="Genomic_DNA"/>
</dbReference>
<dbReference type="GO" id="GO:0005886">
    <property type="term" value="C:plasma membrane"/>
    <property type="evidence" value="ECO:0007669"/>
    <property type="project" value="UniProtKB-UniRule"/>
</dbReference>
<evidence type="ECO:0000256" key="3">
    <source>
        <dbReference type="ARBA" id="ARBA00022989"/>
    </source>
</evidence>
<sequence length="343" mass="39175">MKKIIIFLFSLLLLAFASGYMAYNYALNLGKTRLINNQVPFEVVRGDNLTRVITRLIGNESSWRVRLYIYLHPEYHDLKISYYDLKEARNLNQALEIINSGKGMTASIRLIPGRTWKQWQEYLTTLDARTNNDLQGLTTQQIITKLDLQPIAGDQNFTSLEGYFSPNTYIINYQANVSTALKLANQELMANLNEAWNSRNALSQAKNPYELLILASIIEKEKGNDQEANLISSVFNNRLKIGMKLQADPTVIYGMGDKYNGNITRRDLTTPTPYNTYTIDRLPPTPIAMVSKASLMAAAQPADTNYLYFMAVFGESKHAFATNYNDHLKNVNKFNQEYRNTYK</sequence>
<comment type="caution">
    <text evidence="8">The sequence shown here is derived from an EMBL/GenBank/DDBJ whole genome shotgun (WGS) entry which is preliminary data.</text>
</comment>
<keyword evidence="1 7" id="KW-1003">Cell membrane</keyword>
<dbReference type="RefSeq" id="WP_119497256.1">
    <property type="nucleotide sequence ID" value="NZ_NRJH01000045.1"/>
</dbReference>
<keyword evidence="5 7" id="KW-0456">Lyase</keyword>
<dbReference type="InterPro" id="IPR003770">
    <property type="entry name" value="MLTG-like"/>
</dbReference>
<feature type="site" description="Important for catalytic activity" evidence="7">
    <location>
        <position position="221"/>
    </location>
</feature>
<dbReference type="PANTHER" id="PTHR30518">
    <property type="entry name" value="ENDOLYTIC MUREIN TRANSGLYCOSYLASE"/>
    <property type="match status" value="1"/>
</dbReference>
<evidence type="ECO:0000313" key="9">
    <source>
        <dbReference type="Proteomes" id="UP000266258"/>
    </source>
</evidence>
<comment type="function">
    <text evidence="7">Functions as a peptidoglycan terminase that cleaves nascent peptidoglycan strands endolytically to terminate their elongation.</text>
</comment>
<keyword evidence="7" id="KW-0997">Cell inner membrane</keyword>
<dbReference type="EC" id="4.2.2.29" evidence="7"/>
<organism evidence="8 9">
    <name type="scientific">Psittacicella melopsittaci</name>
    <dbReference type="NCBI Taxonomy" id="2028576"/>
    <lineage>
        <taxon>Bacteria</taxon>
        <taxon>Pseudomonadati</taxon>
        <taxon>Pseudomonadota</taxon>
        <taxon>Gammaproteobacteria</taxon>
        <taxon>Pasteurellales</taxon>
        <taxon>Psittacicellaceae</taxon>
        <taxon>Psittacicella</taxon>
    </lineage>
</organism>
<keyword evidence="2 7" id="KW-0812">Transmembrane</keyword>